<dbReference type="Gene3D" id="3.10.450.50">
    <property type="match status" value="1"/>
</dbReference>
<proteinExistence type="predicted"/>
<reference evidence="2" key="2">
    <citation type="submission" date="2020-09" db="EMBL/GenBank/DDBJ databases">
        <authorList>
            <person name="Sun Q."/>
            <person name="Zhou Y."/>
        </authorList>
    </citation>
    <scope>NUCLEOTIDE SEQUENCE</scope>
    <source>
        <strain evidence="2">CGMCC 1.15085</strain>
    </source>
</reference>
<dbReference type="InterPro" id="IPR037401">
    <property type="entry name" value="SnoaL-like"/>
</dbReference>
<protein>
    <recommendedName>
        <fullName evidence="1">SnoaL-like domain-containing protein</fullName>
    </recommendedName>
</protein>
<dbReference type="Proteomes" id="UP000636793">
    <property type="component" value="Unassembled WGS sequence"/>
</dbReference>
<comment type="caution">
    <text evidence="2">The sequence shown here is derived from an EMBL/GenBank/DDBJ whole genome shotgun (WGS) entry which is preliminary data.</text>
</comment>
<accession>A0A916SSK4</accession>
<sequence>MPDLQPVADRVEIEALRAEFTDAVMMHDPARIAALFTDDGVLRMPDVPLESIGSAIARDSERLQGAWDFFVQTSHSGAVELNGDSASGRTYVHELARLTDGREGVNYGVYHDRYRRTENGWRFAERTYEVRYFDPSALGGTAVAPGAAAAHQFSS</sequence>
<evidence type="ECO:0000313" key="2">
    <source>
        <dbReference type="EMBL" id="GGB14416.1"/>
    </source>
</evidence>
<dbReference type="AlphaFoldDB" id="A0A916SSK4"/>
<gene>
    <name evidence="2" type="ORF">GCM10011492_00040</name>
</gene>
<keyword evidence="3" id="KW-1185">Reference proteome</keyword>
<dbReference type="RefSeq" id="WP_188834948.1">
    <property type="nucleotide sequence ID" value="NZ_BMHI01000001.1"/>
</dbReference>
<feature type="domain" description="SnoaL-like" evidence="1">
    <location>
        <begin position="7"/>
        <end position="127"/>
    </location>
</feature>
<evidence type="ECO:0000259" key="1">
    <source>
        <dbReference type="Pfam" id="PF13577"/>
    </source>
</evidence>
<dbReference type="Pfam" id="PF13577">
    <property type="entry name" value="SnoaL_4"/>
    <property type="match status" value="1"/>
</dbReference>
<dbReference type="EMBL" id="BMHI01000001">
    <property type="protein sequence ID" value="GGB14416.1"/>
    <property type="molecule type" value="Genomic_DNA"/>
</dbReference>
<dbReference type="InterPro" id="IPR032710">
    <property type="entry name" value="NTF2-like_dom_sf"/>
</dbReference>
<evidence type="ECO:0000313" key="3">
    <source>
        <dbReference type="Proteomes" id="UP000636793"/>
    </source>
</evidence>
<organism evidence="2 3">
    <name type="scientific">Flexivirga endophytica</name>
    <dbReference type="NCBI Taxonomy" id="1849103"/>
    <lineage>
        <taxon>Bacteria</taxon>
        <taxon>Bacillati</taxon>
        <taxon>Actinomycetota</taxon>
        <taxon>Actinomycetes</taxon>
        <taxon>Micrococcales</taxon>
        <taxon>Dermacoccaceae</taxon>
        <taxon>Flexivirga</taxon>
    </lineage>
</organism>
<reference evidence="2" key="1">
    <citation type="journal article" date="2014" name="Int. J. Syst. Evol. Microbiol.">
        <title>Complete genome sequence of Corynebacterium casei LMG S-19264T (=DSM 44701T), isolated from a smear-ripened cheese.</title>
        <authorList>
            <consortium name="US DOE Joint Genome Institute (JGI-PGF)"/>
            <person name="Walter F."/>
            <person name="Albersmeier A."/>
            <person name="Kalinowski J."/>
            <person name="Ruckert C."/>
        </authorList>
    </citation>
    <scope>NUCLEOTIDE SEQUENCE</scope>
    <source>
        <strain evidence="2">CGMCC 1.15085</strain>
    </source>
</reference>
<dbReference type="SUPFAM" id="SSF54427">
    <property type="entry name" value="NTF2-like"/>
    <property type="match status" value="1"/>
</dbReference>
<name>A0A916SSK4_9MICO</name>